<dbReference type="AlphaFoldDB" id="A0A2P8CBY4"/>
<dbReference type="Proteomes" id="UP000240621">
    <property type="component" value="Unassembled WGS sequence"/>
</dbReference>
<evidence type="ECO:0000313" key="2">
    <source>
        <dbReference type="EMBL" id="PSK82483.1"/>
    </source>
</evidence>
<proteinExistence type="predicted"/>
<dbReference type="Proteomes" id="UP000396862">
    <property type="component" value="Unassembled WGS sequence"/>
</dbReference>
<organism evidence="2 3">
    <name type="scientific">Prolixibacter denitrificans</name>
    <dbReference type="NCBI Taxonomy" id="1541063"/>
    <lineage>
        <taxon>Bacteria</taxon>
        <taxon>Pseudomonadati</taxon>
        <taxon>Bacteroidota</taxon>
        <taxon>Bacteroidia</taxon>
        <taxon>Marinilabiliales</taxon>
        <taxon>Prolixibacteraceae</taxon>
        <taxon>Prolixibacter</taxon>
    </lineage>
</organism>
<reference evidence="2 3" key="1">
    <citation type="submission" date="2018-03" db="EMBL/GenBank/DDBJ databases">
        <title>Genomic Encyclopedia of Archaeal and Bacterial Type Strains, Phase II (KMG-II): from individual species to whole genera.</title>
        <authorList>
            <person name="Goeker M."/>
        </authorList>
    </citation>
    <scope>NUCLEOTIDE SEQUENCE [LARGE SCALE GENOMIC DNA]</scope>
    <source>
        <strain evidence="2 3">DSM 27267</strain>
    </source>
</reference>
<keyword evidence="4" id="KW-1185">Reference proteome</keyword>
<dbReference type="RefSeq" id="WP_106542687.1">
    <property type="nucleotide sequence ID" value="NZ_BLAU01000001.1"/>
</dbReference>
<dbReference type="EMBL" id="BLAU01000001">
    <property type="protein sequence ID" value="GET22773.1"/>
    <property type="molecule type" value="Genomic_DNA"/>
</dbReference>
<dbReference type="Gene3D" id="1.20.1440.60">
    <property type="entry name" value="23S rRNA-intervening sequence"/>
    <property type="match status" value="1"/>
</dbReference>
<name>A0A2P8CBY4_9BACT</name>
<reference evidence="1 4" key="2">
    <citation type="submission" date="2019-10" db="EMBL/GenBank/DDBJ databases">
        <title>Prolixibacter strains distinguished by the presence of nitrate reductase genes were adept at nitrate-dependent anaerobic corrosion of metallic iron and carbon steel.</title>
        <authorList>
            <person name="Iino T."/>
            <person name="Shono N."/>
            <person name="Ito K."/>
            <person name="Nakamura R."/>
            <person name="Sueoka K."/>
            <person name="Harayama S."/>
            <person name="Ohkuma M."/>
        </authorList>
    </citation>
    <scope>NUCLEOTIDE SEQUENCE [LARGE SCALE GENOMIC DNA]</scope>
    <source>
        <strain evidence="1 4">MIC1-1</strain>
    </source>
</reference>
<comment type="caution">
    <text evidence="2">The sequence shown here is derived from an EMBL/GenBank/DDBJ whole genome shotgun (WGS) entry which is preliminary data.</text>
</comment>
<dbReference type="PANTHER" id="PTHR38471:SF2">
    <property type="entry name" value="FOUR HELIX BUNDLE PROTEIN"/>
    <property type="match status" value="1"/>
</dbReference>
<dbReference type="SUPFAM" id="SSF158446">
    <property type="entry name" value="IVS-encoded protein-like"/>
    <property type="match status" value="1"/>
</dbReference>
<dbReference type="OrthoDB" id="9811959at2"/>
<dbReference type="InterPro" id="IPR036583">
    <property type="entry name" value="23S_rRNA_IVS_sf"/>
</dbReference>
<dbReference type="EMBL" id="PYGC01000006">
    <property type="protein sequence ID" value="PSK82483.1"/>
    <property type="molecule type" value="Genomic_DNA"/>
</dbReference>
<dbReference type="PANTHER" id="PTHR38471">
    <property type="entry name" value="FOUR HELIX BUNDLE PROTEIN"/>
    <property type="match status" value="1"/>
</dbReference>
<dbReference type="NCBIfam" id="TIGR02436">
    <property type="entry name" value="four helix bundle protein"/>
    <property type="match status" value="1"/>
</dbReference>
<dbReference type="Pfam" id="PF05635">
    <property type="entry name" value="23S_rRNA_IVP"/>
    <property type="match status" value="1"/>
</dbReference>
<sequence length="130" mass="15339">MVTIHRFEDLEVWQVSREICQAIYSLTQTDKFKKDYALVDQIKRSSGSAMDNIAEGYERDGNKEFIQFLTISKASIGETRSQLYRALDFGYIQKEEFESMNEKCLRLSRQLQKFSDYLRKSPIKGRKFQT</sequence>
<evidence type="ECO:0000313" key="3">
    <source>
        <dbReference type="Proteomes" id="UP000240621"/>
    </source>
</evidence>
<evidence type="ECO:0000313" key="4">
    <source>
        <dbReference type="Proteomes" id="UP000396862"/>
    </source>
</evidence>
<dbReference type="InterPro" id="IPR012657">
    <property type="entry name" value="23S_rRNA-intervening_sequence"/>
</dbReference>
<dbReference type="CDD" id="cd16377">
    <property type="entry name" value="23S_rRNA_IVP_like"/>
    <property type="match status" value="1"/>
</dbReference>
<accession>A0A2P8CBY4</accession>
<evidence type="ECO:0000313" key="1">
    <source>
        <dbReference type="EMBL" id="GET22773.1"/>
    </source>
</evidence>
<gene>
    <name evidence="2" type="ORF">CLV93_106231</name>
    <name evidence="1" type="ORF">JCM18694_30190</name>
</gene>
<protein>
    <submittedName>
        <fullName evidence="2">Four helix bundle protein</fullName>
    </submittedName>
</protein>